<feature type="compositionally biased region" description="Basic residues" evidence="1">
    <location>
        <begin position="485"/>
        <end position="500"/>
    </location>
</feature>
<feature type="region of interest" description="Disordered" evidence="1">
    <location>
        <begin position="121"/>
        <end position="155"/>
    </location>
</feature>
<organism evidence="3 4">
    <name type="scientific">Helobdella robusta</name>
    <name type="common">Californian leech</name>
    <dbReference type="NCBI Taxonomy" id="6412"/>
    <lineage>
        <taxon>Eukaryota</taxon>
        <taxon>Metazoa</taxon>
        <taxon>Spiralia</taxon>
        <taxon>Lophotrochozoa</taxon>
        <taxon>Annelida</taxon>
        <taxon>Clitellata</taxon>
        <taxon>Hirudinea</taxon>
        <taxon>Rhynchobdellida</taxon>
        <taxon>Glossiphoniidae</taxon>
        <taxon>Helobdella</taxon>
    </lineage>
</organism>
<feature type="compositionally biased region" description="Low complexity" evidence="1">
    <location>
        <begin position="79"/>
        <end position="91"/>
    </location>
</feature>
<gene>
    <name evidence="3" type="primary">20211841</name>
    <name evidence="2" type="ORF">HELRODRAFT_191167</name>
</gene>
<evidence type="ECO:0000313" key="4">
    <source>
        <dbReference type="Proteomes" id="UP000015101"/>
    </source>
</evidence>
<feature type="region of interest" description="Disordered" evidence="1">
    <location>
        <begin position="79"/>
        <end position="100"/>
    </location>
</feature>
<feature type="compositionally biased region" description="Low complexity" evidence="1">
    <location>
        <begin position="373"/>
        <end position="384"/>
    </location>
</feature>
<feature type="compositionally biased region" description="Low complexity" evidence="1">
    <location>
        <begin position="125"/>
        <end position="151"/>
    </location>
</feature>
<dbReference type="InParanoid" id="T1FSP4"/>
<reference evidence="2 4" key="2">
    <citation type="journal article" date="2013" name="Nature">
        <title>Insights into bilaterian evolution from three spiralian genomes.</title>
        <authorList>
            <person name="Simakov O."/>
            <person name="Marletaz F."/>
            <person name="Cho S.J."/>
            <person name="Edsinger-Gonzales E."/>
            <person name="Havlak P."/>
            <person name="Hellsten U."/>
            <person name="Kuo D.H."/>
            <person name="Larsson T."/>
            <person name="Lv J."/>
            <person name="Arendt D."/>
            <person name="Savage R."/>
            <person name="Osoegawa K."/>
            <person name="de Jong P."/>
            <person name="Grimwood J."/>
            <person name="Chapman J.A."/>
            <person name="Shapiro H."/>
            <person name="Aerts A."/>
            <person name="Otillar R.P."/>
            <person name="Terry A.Y."/>
            <person name="Boore J.L."/>
            <person name="Grigoriev I.V."/>
            <person name="Lindberg D.R."/>
            <person name="Seaver E.C."/>
            <person name="Weisblat D.A."/>
            <person name="Putnam N.H."/>
            <person name="Rokhsar D.S."/>
        </authorList>
    </citation>
    <scope>NUCLEOTIDE SEQUENCE</scope>
</reference>
<feature type="compositionally biased region" description="Low complexity" evidence="1">
    <location>
        <begin position="409"/>
        <end position="443"/>
    </location>
</feature>
<dbReference type="KEGG" id="hro:HELRODRAFT_191167"/>
<sequence length="629" mass="73474">MAIFTLGVSMAPMGFSRKLVKLNFRECCHNWEFVRELGMRKKMLQQIQRQQQQLYICREMLLHQLQQRCSNEQRDLHQHLYQQQHQHLQQQHPPPPHQQQQQLVQHFHNRKIFYGRTQRIHDTTNTNNNNNHNNNNNNKSNSNNNNINSSNQKRKIKKCKLTIAKQIRQMSTLQFHGQRSISQEKLSKSSKENKHRTLFKFISDNINNDLYITNNGKSVFKLYTDLLGPSPTESVSNGNIETNSCDVDNCNNDYNNNINKNNIRNSNNNIRNSNNNIRNSNNNINNSNNNINSNNNNINNSNNINNINNINNNNDNNNINNNNNIINKDDDVIISNNQATINAKKFFTNSFETSLWESYDNDDDKRDDDNDDYNNNNINNSINNNNINNISIIVAKQHQKTELNFSANFSKNYNNSNKNGNNNNNNNDNDNNNNNNSYSSSPNQPQYQPHDEFVLHSTFCYPLHSTLLSQIDENEDCAEVDDRNHHHQSHRPQNYHHHNHQQQQQKQQQRHQRSSDSNTLLEAKSNYPNRSEESSINTYLVTPLKTSNSINQQQTKTDTNNNEWSNYTNTDTNNNECSNYTDIDTNIESNECVKSISHRNSANQSSHKNRHISKYIPCFFSIRKMARKS</sequence>
<dbReference type="RefSeq" id="XP_009014772.1">
    <property type="nucleotide sequence ID" value="XM_009016524.1"/>
</dbReference>
<feature type="region of interest" description="Disordered" evidence="1">
    <location>
        <begin position="265"/>
        <end position="297"/>
    </location>
</feature>
<dbReference type="CTD" id="20211841"/>
<dbReference type="OMA" id="FRECCHN"/>
<dbReference type="HOGENOM" id="CLU_434964_0_0_1"/>
<feature type="region of interest" description="Disordered" evidence="1">
    <location>
        <begin position="479"/>
        <end position="572"/>
    </location>
</feature>
<feature type="compositionally biased region" description="Polar residues" evidence="1">
    <location>
        <begin position="563"/>
        <end position="572"/>
    </location>
</feature>
<evidence type="ECO:0000313" key="3">
    <source>
        <dbReference type="EnsemblMetazoa" id="HelroP191167"/>
    </source>
</evidence>
<feature type="region of interest" description="Disordered" evidence="1">
    <location>
        <begin position="362"/>
        <end position="384"/>
    </location>
</feature>
<feature type="region of interest" description="Disordered" evidence="1">
    <location>
        <begin position="409"/>
        <end position="449"/>
    </location>
</feature>
<feature type="compositionally biased region" description="Polar residues" evidence="1">
    <location>
        <begin position="515"/>
        <end position="550"/>
    </location>
</feature>
<evidence type="ECO:0000256" key="1">
    <source>
        <dbReference type="SAM" id="MobiDB-lite"/>
    </source>
</evidence>
<evidence type="ECO:0000313" key="2">
    <source>
        <dbReference type="EMBL" id="ESO07394.1"/>
    </source>
</evidence>
<dbReference type="EMBL" id="AMQM01003668">
    <property type="status" value="NOT_ANNOTATED_CDS"/>
    <property type="molecule type" value="Genomic_DNA"/>
</dbReference>
<reference evidence="4" key="1">
    <citation type="submission" date="2012-12" db="EMBL/GenBank/DDBJ databases">
        <authorList>
            <person name="Hellsten U."/>
            <person name="Grimwood J."/>
            <person name="Chapman J.A."/>
            <person name="Shapiro H."/>
            <person name="Aerts A."/>
            <person name="Otillar R.P."/>
            <person name="Terry A.Y."/>
            <person name="Boore J.L."/>
            <person name="Simakov O."/>
            <person name="Marletaz F."/>
            <person name="Cho S.-J."/>
            <person name="Edsinger-Gonzales E."/>
            <person name="Havlak P."/>
            <person name="Kuo D.-H."/>
            <person name="Larsson T."/>
            <person name="Lv J."/>
            <person name="Arendt D."/>
            <person name="Savage R."/>
            <person name="Osoegawa K."/>
            <person name="de Jong P."/>
            <person name="Lindberg D.R."/>
            <person name="Seaver E.C."/>
            <person name="Weisblat D.A."/>
            <person name="Putnam N.H."/>
            <person name="Grigoriev I.V."/>
            <person name="Rokhsar D.S."/>
        </authorList>
    </citation>
    <scope>NUCLEOTIDE SEQUENCE</scope>
</reference>
<dbReference type="AlphaFoldDB" id="T1FSP4"/>
<protein>
    <submittedName>
        <fullName evidence="2 3">Uncharacterized protein</fullName>
    </submittedName>
</protein>
<proteinExistence type="predicted"/>
<dbReference type="EnsemblMetazoa" id="HelroT191167">
    <property type="protein sequence ID" value="HelroP191167"/>
    <property type="gene ID" value="HelroG191167"/>
</dbReference>
<accession>T1FSP4</accession>
<keyword evidence="4" id="KW-1185">Reference proteome</keyword>
<reference evidence="3" key="3">
    <citation type="submission" date="2015-06" db="UniProtKB">
        <authorList>
            <consortium name="EnsemblMetazoa"/>
        </authorList>
    </citation>
    <scope>IDENTIFICATION</scope>
</reference>
<feature type="compositionally biased region" description="Low complexity" evidence="1">
    <location>
        <begin position="551"/>
        <end position="562"/>
    </location>
</feature>
<dbReference type="EMBL" id="KB096222">
    <property type="protein sequence ID" value="ESO07394.1"/>
    <property type="molecule type" value="Genomic_DNA"/>
</dbReference>
<name>T1FSP4_HELRO</name>
<dbReference type="GeneID" id="20211841"/>
<dbReference type="Proteomes" id="UP000015101">
    <property type="component" value="Unassembled WGS sequence"/>
</dbReference>